<feature type="region of interest" description="Disordered" evidence="1">
    <location>
        <begin position="1"/>
        <end position="21"/>
    </location>
</feature>
<dbReference type="AlphaFoldDB" id="A0A9X1NAC1"/>
<protein>
    <submittedName>
        <fullName evidence="2">Uncharacterized protein</fullName>
    </submittedName>
</protein>
<evidence type="ECO:0000313" key="3">
    <source>
        <dbReference type="Proteomes" id="UP001138997"/>
    </source>
</evidence>
<dbReference type="RefSeq" id="WP_231438290.1">
    <property type="nucleotide sequence ID" value="NZ_JAJOMB010000001.1"/>
</dbReference>
<name>A0A9X1NAC1_9ACTN</name>
<evidence type="ECO:0000313" key="2">
    <source>
        <dbReference type="EMBL" id="MCD5309363.1"/>
    </source>
</evidence>
<reference evidence="2" key="1">
    <citation type="submission" date="2021-11" db="EMBL/GenBank/DDBJ databases">
        <title>Streptomyces corallinus and Kineosporia corallina sp. nov., two new coral-derived marine actinobacteria.</title>
        <authorList>
            <person name="Buangrab K."/>
            <person name="Sutthacheep M."/>
            <person name="Yeemin T."/>
            <person name="Harunari E."/>
            <person name="Igarashi Y."/>
            <person name="Sripreechasak P."/>
            <person name="Kanchanasin P."/>
            <person name="Tanasupawat S."/>
            <person name="Phongsopitanun W."/>
        </authorList>
    </citation>
    <scope>NUCLEOTIDE SEQUENCE</scope>
    <source>
        <strain evidence="2">JCM 31032</strain>
    </source>
</reference>
<sequence>MQQTDPVRRSTAPQVPPVHPRKLNKVPFVEFSDGRLQGVVSSGSDVTRVYVSSISAGDHGLDCSTNNNRPCGGLGASPCKHIQSLLAEAENQFGSARVARYLGIEVAEGGGLLGGLHPVRAKGQAAEVFSSFLRHLAYLELPVSVEPLSEMQWFPAGPVQL</sequence>
<gene>
    <name evidence="2" type="ORF">LR394_00520</name>
</gene>
<comment type="caution">
    <text evidence="2">The sequence shown here is derived from an EMBL/GenBank/DDBJ whole genome shotgun (WGS) entry which is preliminary data.</text>
</comment>
<organism evidence="2 3">
    <name type="scientific">Kineosporia babensis</name>
    <dbReference type="NCBI Taxonomy" id="499548"/>
    <lineage>
        <taxon>Bacteria</taxon>
        <taxon>Bacillati</taxon>
        <taxon>Actinomycetota</taxon>
        <taxon>Actinomycetes</taxon>
        <taxon>Kineosporiales</taxon>
        <taxon>Kineosporiaceae</taxon>
        <taxon>Kineosporia</taxon>
    </lineage>
</organism>
<dbReference type="Proteomes" id="UP001138997">
    <property type="component" value="Unassembled WGS sequence"/>
</dbReference>
<evidence type="ECO:0000256" key="1">
    <source>
        <dbReference type="SAM" id="MobiDB-lite"/>
    </source>
</evidence>
<proteinExistence type="predicted"/>
<accession>A0A9X1NAC1</accession>
<keyword evidence="3" id="KW-1185">Reference proteome</keyword>
<dbReference type="EMBL" id="JAJOMB010000001">
    <property type="protein sequence ID" value="MCD5309363.1"/>
    <property type="molecule type" value="Genomic_DNA"/>
</dbReference>